<evidence type="ECO:0000313" key="10">
    <source>
        <dbReference type="Proteomes" id="UP000823486"/>
    </source>
</evidence>
<accession>A0ABS2QF11</accession>
<dbReference type="RefSeq" id="WP_204539828.1">
    <property type="nucleotide sequence ID" value="NZ_JAFBFI010000003.1"/>
</dbReference>
<dbReference type="EMBL" id="JAFBFI010000003">
    <property type="protein sequence ID" value="MBM7691742.1"/>
    <property type="molecule type" value="Genomic_DNA"/>
</dbReference>
<evidence type="ECO:0000313" key="9">
    <source>
        <dbReference type="EMBL" id="MBM7691742.1"/>
    </source>
</evidence>
<gene>
    <name evidence="9" type="ORF">JOC77_001149</name>
</gene>
<reference evidence="9 10" key="1">
    <citation type="submission" date="2021-01" db="EMBL/GenBank/DDBJ databases">
        <title>Genomic Encyclopedia of Type Strains, Phase IV (KMG-IV): sequencing the most valuable type-strain genomes for metagenomic binning, comparative biology and taxonomic classification.</title>
        <authorList>
            <person name="Goeker M."/>
        </authorList>
    </citation>
    <scope>NUCLEOTIDE SEQUENCE [LARGE SCALE GENOMIC DNA]</scope>
    <source>
        <strain evidence="9 10">DSM 105482</strain>
    </source>
</reference>
<evidence type="ECO:0000256" key="2">
    <source>
        <dbReference type="ARBA" id="ARBA00022448"/>
    </source>
</evidence>
<keyword evidence="3" id="KW-1003">Cell membrane</keyword>
<comment type="caution">
    <text evidence="9">The sequence shown here is derived from an EMBL/GenBank/DDBJ whole genome shotgun (WGS) entry which is preliminary data.</text>
</comment>
<dbReference type="PANTHER" id="PTHR43744">
    <property type="entry name" value="ABC TRANSPORTER PERMEASE PROTEIN MG189-RELATED-RELATED"/>
    <property type="match status" value="1"/>
</dbReference>
<evidence type="ECO:0000256" key="4">
    <source>
        <dbReference type="ARBA" id="ARBA00022692"/>
    </source>
</evidence>
<dbReference type="CDD" id="cd06261">
    <property type="entry name" value="TM_PBP2"/>
    <property type="match status" value="1"/>
</dbReference>
<keyword evidence="6 7" id="KW-0472">Membrane</keyword>
<comment type="subcellular location">
    <subcellularLocation>
        <location evidence="1 7">Cell membrane</location>
        <topology evidence="1 7">Multi-pass membrane protein</topology>
    </subcellularLocation>
</comment>
<dbReference type="Pfam" id="PF00528">
    <property type="entry name" value="BPD_transp_1"/>
    <property type="match status" value="1"/>
</dbReference>
<name>A0ABS2QF11_9BACI</name>
<keyword evidence="2 7" id="KW-0813">Transport</keyword>
<protein>
    <submittedName>
        <fullName evidence="9">Raffinose/stachyose/melibiose transport system permease protein</fullName>
    </submittedName>
</protein>
<evidence type="ECO:0000256" key="6">
    <source>
        <dbReference type="ARBA" id="ARBA00023136"/>
    </source>
</evidence>
<keyword evidence="10" id="KW-1185">Reference proteome</keyword>
<evidence type="ECO:0000256" key="3">
    <source>
        <dbReference type="ARBA" id="ARBA00022475"/>
    </source>
</evidence>
<evidence type="ECO:0000259" key="8">
    <source>
        <dbReference type="PROSITE" id="PS50928"/>
    </source>
</evidence>
<feature type="transmembrane region" description="Helical" evidence="7">
    <location>
        <begin position="34"/>
        <end position="55"/>
    </location>
</feature>
<dbReference type="InterPro" id="IPR035906">
    <property type="entry name" value="MetI-like_sf"/>
</dbReference>
<dbReference type="PROSITE" id="PS50928">
    <property type="entry name" value="ABC_TM1"/>
    <property type="match status" value="1"/>
</dbReference>
<feature type="transmembrane region" description="Helical" evidence="7">
    <location>
        <begin position="161"/>
        <end position="181"/>
    </location>
</feature>
<proteinExistence type="inferred from homology"/>
<feature type="transmembrane region" description="Helical" evidence="7">
    <location>
        <begin position="95"/>
        <end position="115"/>
    </location>
</feature>
<evidence type="ECO:0000256" key="1">
    <source>
        <dbReference type="ARBA" id="ARBA00004651"/>
    </source>
</evidence>
<organism evidence="9 10">
    <name type="scientific">Peribacillus deserti</name>
    <dbReference type="NCBI Taxonomy" id="673318"/>
    <lineage>
        <taxon>Bacteria</taxon>
        <taxon>Bacillati</taxon>
        <taxon>Bacillota</taxon>
        <taxon>Bacilli</taxon>
        <taxon>Bacillales</taxon>
        <taxon>Bacillaceae</taxon>
        <taxon>Peribacillus</taxon>
    </lineage>
</organism>
<dbReference type="SUPFAM" id="SSF161098">
    <property type="entry name" value="MetI-like"/>
    <property type="match status" value="1"/>
</dbReference>
<feature type="domain" description="ABC transmembrane type-1" evidence="8">
    <location>
        <begin position="90"/>
        <end position="281"/>
    </location>
</feature>
<feature type="transmembrane region" description="Helical" evidence="7">
    <location>
        <begin position="127"/>
        <end position="149"/>
    </location>
</feature>
<dbReference type="InterPro" id="IPR000515">
    <property type="entry name" value="MetI-like"/>
</dbReference>
<dbReference type="PANTHER" id="PTHR43744:SF12">
    <property type="entry name" value="ABC TRANSPORTER PERMEASE PROTEIN MG189-RELATED"/>
    <property type="match status" value="1"/>
</dbReference>
<feature type="transmembrane region" description="Helical" evidence="7">
    <location>
        <begin position="202"/>
        <end position="224"/>
    </location>
</feature>
<sequence length="296" mass="33704">METKTDHREVLIPRTSLVQNINVWKIGKSWISKIILILFAFAMLYPLYWLFVSALKTNQEFFENPYSLPIHWVFDNITRAWELAGMGKAMINSTIVTLAAMFLTLLLGTLTAYVLSRFEFRWKGPLMLFFTLGMLIPIHSTLVPLFMIMNKIGILDTYWSLILPYTAFELPIAIFLIAAFMSSIPKAIEEAAMIDGSGYWGIFFRIMLPLSFPVMSTVAILAFLRYWNEFAFALVFINDQALKTLPLVLTIFSDGFGTDYSLTMAAMAIAVLPTIIIYLFFQEQIMKGMVAGSVKE</sequence>
<keyword evidence="5 7" id="KW-1133">Transmembrane helix</keyword>
<evidence type="ECO:0000256" key="5">
    <source>
        <dbReference type="ARBA" id="ARBA00022989"/>
    </source>
</evidence>
<comment type="similarity">
    <text evidence="7">Belongs to the binding-protein-dependent transport system permease family.</text>
</comment>
<feature type="transmembrane region" description="Helical" evidence="7">
    <location>
        <begin position="260"/>
        <end position="281"/>
    </location>
</feature>
<dbReference type="Gene3D" id="1.10.3720.10">
    <property type="entry name" value="MetI-like"/>
    <property type="match status" value="1"/>
</dbReference>
<keyword evidence="4 7" id="KW-0812">Transmembrane</keyword>
<evidence type="ECO:0000256" key="7">
    <source>
        <dbReference type="RuleBase" id="RU363032"/>
    </source>
</evidence>
<dbReference type="Proteomes" id="UP000823486">
    <property type="component" value="Unassembled WGS sequence"/>
</dbReference>